<sequence length="551" mass="61023">MKTAAYAAVLNHSRRASSTREDEDRDRDNYNYVPVSLGEETQGREEPRFSTDLDAEHHILLEQQLRKFRKSNSNRTWIVIMGALGVFLFFYLAIADHTIQHVSAQCDGLDGFTCSPEISRFWGQSSPYFAVASDIATEVPDQCQITFAQILSRHGARDPTAGKTVKYQALIDRIHANATSYGERFAFIKEYNYNLGADQLTTFGQQELINSGTKFYQKYKSLAQGITPFVRASGQDRVVESAQNWTQGFHNARLQDTSSTVNESLPFNIVQISEDQGQNNTLNHDLCTNFEEGPINEIGDDAEAKWQAVFAPPITARLNENLPGVNFTDDDTVSLMDMCPFNTVANNNGTLHPFCGLFTATEWQQYDYLATVGKFYSYSIGNPLGPTQGVGFTNELIARMTKSAVVDRTTTNATLDGNNATFPLDAVLYADFSHDNDMMTIFSAMGLFNSTAPLSNTTLQTVQETNGFAVNRIVPFSSRAYFEKMTCTGAAEEMVRVVINDRVMPLDTCGGDALGRCTLSAWVNSLSFARAGGLWDSCFTPATGNSTLRLL</sequence>
<dbReference type="AlphaFoldDB" id="A0A8H7TGL9"/>
<dbReference type="Gene3D" id="3.40.50.1240">
    <property type="entry name" value="Phosphoglycerate mutase-like"/>
    <property type="match status" value="1"/>
</dbReference>
<evidence type="ECO:0000256" key="9">
    <source>
        <dbReference type="ARBA" id="ARBA00042300"/>
    </source>
</evidence>
<evidence type="ECO:0000256" key="12">
    <source>
        <dbReference type="ARBA" id="ARBA00043721"/>
    </source>
</evidence>
<dbReference type="Proteomes" id="UP000664132">
    <property type="component" value="Unassembled WGS sequence"/>
</dbReference>
<dbReference type="GO" id="GO:0003993">
    <property type="term" value="F:acid phosphatase activity"/>
    <property type="evidence" value="ECO:0007669"/>
    <property type="project" value="TreeGrafter"/>
</dbReference>
<dbReference type="InterPro" id="IPR033379">
    <property type="entry name" value="Acid_Pase_AS"/>
</dbReference>
<dbReference type="GO" id="GO:0005576">
    <property type="term" value="C:extracellular region"/>
    <property type="evidence" value="ECO:0007669"/>
    <property type="project" value="UniProtKB-SubCell"/>
</dbReference>
<accession>A0A8H7TGL9</accession>
<comment type="subcellular location">
    <subcellularLocation>
        <location evidence="1">Secreted</location>
    </subcellularLocation>
</comment>
<organism evidence="19 20">
    <name type="scientific">Cadophora malorum</name>
    <dbReference type="NCBI Taxonomy" id="108018"/>
    <lineage>
        <taxon>Eukaryota</taxon>
        <taxon>Fungi</taxon>
        <taxon>Dikarya</taxon>
        <taxon>Ascomycota</taxon>
        <taxon>Pezizomycotina</taxon>
        <taxon>Leotiomycetes</taxon>
        <taxon>Helotiales</taxon>
        <taxon>Ploettnerulaceae</taxon>
        <taxon>Cadophora</taxon>
    </lineage>
</organism>
<comment type="catalytic activity">
    <reaction evidence="14">
        <text>1D-myo-inositol hexakisphosphate + H2O = 1D-myo-inositol 1,2,4,5,6-pentakisphosphate + phosphate</text>
        <dbReference type="Rhea" id="RHEA:16989"/>
        <dbReference type="ChEBI" id="CHEBI:15377"/>
        <dbReference type="ChEBI" id="CHEBI:43474"/>
        <dbReference type="ChEBI" id="CHEBI:57798"/>
        <dbReference type="ChEBI" id="CHEBI:58130"/>
        <dbReference type="EC" id="3.1.3.8"/>
    </reaction>
    <physiologicalReaction direction="left-to-right" evidence="14">
        <dbReference type="Rhea" id="RHEA:16990"/>
    </physiologicalReaction>
</comment>
<evidence type="ECO:0000256" key="6">
    <source>
        <dbReference type="ARBA" id="ARBA00023157"/>
    </source>
</evidence>
<keyword evidence="5" id="KW-0378">Hydrolase</keyword>
<keyword evidence="20" id="KW-1185">Reference proteome</keyword>
<keyword evidence="18" id="KW-0472">Membrane</keyword>
<name>A0A8H7TGL9_9HELO</name>
<reference evidence="19" key="1">
    <citation type="submission" date="2021-02" db="EMBL/GenBank/DDBJ databases">
        <title>Genome sequence Cadophora malorum strain M34.</title>
        <authorList>
            <person name="Stefanovic E."/>
            <person name="Vu D."/>
            <person name="Scully C."/>
            <person name="Dijksterhuis J."/>
            <person name="Roader J."/>
            <person name="Houbraken J."/>
        </authorList>
    </citation>
    <scope>NUCLEOTIDE SEQUENCE</scope>
    <source>
        <strain evidence="19">M34</strain>
    </source>
</reference>
<dbReference type="InterPro" id="IPR029033">
    <property type="entry name" value="His_PPase_superfam"/>
</dbReference>
<evidence type="ECO:0000256" key="16">
    <source>
        <dbReference type="ARBA" id="ARBA00044262"/>
    </source>
</evidence>
<evidence type="ECO:0000256" key="3">
    <source>
        <dbReference type="ARBA" id="ARBA00012632"/>
    </source>
</evidence>
<dbReference type="FunFam" id="3.40.50.1240:FF:000027">
    <property type="entry name" value="3-phytase A"/>
    <property type="match status" value="1"/>
</dbReference>
<evidence type="ECO:0000256" key="4">
    <source>
        <dbReference type="ARBA" id="ARBA00022525"/>
    </source>
</evidence>
<dbReference type="SUPFAM" id="SSF53254">
    <property type="entry name" value="Phosphoglycerate mutase-like"/>
    <property type="match status" value="1"/>
</dbReference>
<comment type="catalytic activity">
    <reaction evidence="11">
        <text>1D-myo-inositol 1,2-bisphosphate + H2O = 1D-myo-inositol 2-phosphate + phosphate</text>
        <dbReference type="Rhea" id="RHEA:77135"/>
        <dbReference type="ChEBI" id="CHEBI:15377"/>
        <dbReference type="ChEBI" id="CHEBI:43474"/>
        <dbReference type="ChEBI" id="CHEBI:84142"/>
        <dbReference type="ChEBI" id="CHEBI:195539"/>
    </reaction>
    <physiologicalReaction direction="left-to-right" evidence="11">
        <dbReference type="Rhea" id="RHEA:77136"/>
    </physiologicalReaction>
</comment>
<comment type="caution">
    <text evidence="19">The sequence shown here is derived from an EMBL/GenBank/DDBJ whole genome shotgun (WGS) entry which is preliminary data.</text>
</comment>
<feature type="transmembrane region" description="Helical" evidence="18">
    <location>
        <begin position="76"/>
        <end position="94"/>
    </location>
</feature>
<feature type="compositionally biased region" description="Basic and acidic residues" evidence="17">
    <location>
        <begin position="18"/>
        <end position="29"/>
    </location>
</feature>
<keyword evidence="7" id="KW-0325">Glycoprotein</keyword>
<keyword evidence="4" id="KW-0964">Secreted</keyword>
<evidence type="ECO:0000256" key="14">
    <source>
        <dbReference type="ARBA" id="ARBA00043788"/>
    </source>
</evidence>
<evidence type="ECO:0000256" key="11">
    <source>
        <dbReference type="ARBA" id="ARBA00043675"/>
    </source>
</evidence>
<evidence type="ECO:0000256" key="10">
    <source>
        <dbReference type="ARBA" id="ARBA00043670"/>
    </source>
</evidence>
<comment type="catalytic activity">
    <reaction evidence="10">
        <text>1D-myo-inositol 1,2,5,6-tetrakisphosphate + H2O = 1D-myo-inositol 1,2,6-trisphosphate + phosphate</text>
        <dbReference type="Rhea" id="RHEA:77119"/>
        <dbReference type="ChEBI" id="CHEBI:15377"/>
        <dbReference type="ChEBI" id="CHEBI:43474"/>
        <dbReference type="ChEBI" id="CHEBI:195535"/>
        <dbReference type="ChEBI" id="CHEBI:195537"/>
    </reaction>
    <physiologicalReaction direction="left-to-right" evidence="10">
        <dbReference type="Rhea" id="RHEA:77120"/>
    </physiologicalReaction>
</comment>
<evidence type="ECO:0000256" key="13">
    <source>
        <dbReference type="ARBA" id="ARBA00043748"/>
    </source>
</evidence>
<dbReference type="OrthoDB" id="6509975at2759"/>
<evidence type="ECO:0000256" key="5">
    <source>
        <dbReference type="ARBA" id="ARBA00022801"/>
    </source>
</evidence>
<dbReference type="PANTHER" id="PTHR20963">
    <property type="entry name" value="MULTIPLE INOSITOL POLYPHOSPHATE PHOSPHATASE-RELATED"/>
    <property type="match status" value="1"/>
</dbReference>
<feature type="region of interest" description="Disordered" evidence="17">
    <location>
        <begin position="1"/>
        <end position="31"/>
    </location>
</feature>
<dbReference type="Pfam" id="PF00328">
    <property type="entry name" value="His_Phos_2"/>
    <property type="match status" value="1"/>
</dbReference>
<evidence type="ECO:0000313" key="20">
    <source>
        <dbReference type="Proteomes" id="UP000664132"/>
    </source>
</evidence>
<evidence type="ECO:0000256" key="17">
    <source>
        <dbReference type="SAM" id="MobiDB-lite"/>
    </source>
</evidence>
<dbReference type="GO" id="GO:0016158">
    <property type="term" value="F:inositol hexakisphosphate 3-phosphatase activity"/>
    <property type="evidence" value="ECO:0007669"/>
    <property type="project" value="UniProtKB-EC"/>
</dbReference>
<evidence type="ECO:0000256" key="8">
    <source>
        <dbReference type="ARBA" id="ARBA00041857"/>
    </source>
</evidence>
<comment type="catalytic activity">
    <reaction evidence="12">
        <text>1D-myo-inositol 1,2,6-trisphosphate + H2O = 1D-myo-inositol 1,2-bisphosphate + phosphate</text>
        <dbReference type="Rhea" id="RHEA:77131"/>
        <dbReference type="ChEBI" id="CHEBI:15377"/>
        <dbReference type="ChEBI" id="CHEBI:43474"/>
        <dbReference type="ChEBI" id="CHEBI:195537"/>
        <dbReference type="ChEBI" id="CHEBI:195539"/>
    </reaction>
    <physiologicalReaction direction="left-to-right" evidence="12">
        <dbReference type="Rhea" id="RHEA:77132"/>
    </physiologicalReaction>
</comment>
<dbReference type="PROSITE" id="PS00616">
    <property type="entry name" value="HIS_ACID_PHOSPHAT_1"/>
    <property type="match status" value="1"/>
</dbReference>
<dbReference type="PANTHER" id="PTHR20963:SF24">
    <property type="entry name" value="3-PHYTASE B"/>
    <property type="match status" value="1"/>
</dbReference>
<comment type="similarity">
    <text evidence="2">Belongs to the histidine acid phosphatase family.</text>
</comment>
<evidence type="ECO:0000256" key="18">
    <source>
        <dbReference type="SAM" id="Phobius"/>
    </source>
</evidence>
<keyword evidence="18" id="KW-0812">Transmembrane</keyword>
<evidence type="ECO:0000256" key="1">
    <source>
        <dbReference type="ARBA" id="ARBA00004613"/>
    </source>
</evidence>
<evidence type="ECO:0000313" key="19">
    <source>
        <dbReference type="EMBL" id="KAG4418790.1"/>
    </source>
</evidence>
<protein>
    <recommendedName>
        <fullName evidence="15">Phytase A</fullName>
        <ecNumber evidence="3">3.1.3.8</ecNumber>
    </recommendedName>
    <alternativeName>
        <fullName evidence="16">Histidine acid phosphatase phyA</fullName>
    </alternativeName>
    <alternativeName>
        <fullName evidence="9">Myo-inositol hexakisphosphate phosphohydrolase A</fullName>
    </alternativeName>
    <alternativeName>
        <fullName evidence="8">Myo-inositol-hexaphosphate 3-phosphohydrolase A</fullName>
    </alternativeName>
</protein>
<evidence type="ECO:0000256" key="7">
    <source>
        <dbReference type="ARBA" id="ARBA00023180"/>
    </source>
</evidence>
<proteinExistence type="inferred from homology"/>
<dbReference type="EMBL" id="JAFJYH010000120">
    <property type="protein sequence ID" value="KAG4418790.1"/>
    <property type="molecule type" value="Genomic_DNA"/>
</dbReference>
<dbReference type="CDD" id="cd07061">
    <property type="entry name" value="HP_HAP_like"/>
    <property type="match status" value="1"/>
</dbReference>
<gene>
    <name evidence="19" type="ORF">IFR04_008072</name>
</gene>
<comment type="catalytic activity">
    <reaction evidence="13">
        <text>1D-myo-inositol 1,2,4,5,6-pentakisphosphate + H2O = 1D-myo-inositol 1,2,5,6-tetrakisphosphate + phosphate</text>
        <dbReference type="Rhea" id="RHEA:77115"/>
        <dbReference type="ChEBI" id="CHEBI:15377"/>
        <dbReference type="ChEBI" id="CHEBI:43474"/>
        <dbReference type="ChEBI" id="CHEBI:57798"/>
        <dbReference type="ChEBI" id="CHEBI:195535"/>
    </reaction>
    <physiologicalReaction direction="left-to-right" evidence="13">
        <dbReference type="Rhea" id="RHEA:77116"/>
    </physiologicalReaction>
</comment>
<evidence type="ECO:0000256" key="2">
    <source>
        <dbReference type="ARBA" id="ARBA00005375"/>
    </source>
</evidence>
<dbReference type="InterPro" id="IPR000560">
    <property type="entry name" value="His_Pase_clade-2"/>
</dbReference>
<keyword evidence="18" id="KW-1133">Transmembrane helix</keyword>
<dbReference type="PROSITE" id="PS00778">
    <property type="entry name" value="HIS_ACID_PHOSPHAT_2"/>
    <property type="match status" value="1"/>
</dbReference>
<keyword evidence="6" id="KW-1015">Disulfide bond</keyword>
<dbReference type="EC" id="3.1.3.8" evidence="3"/>
<evidence type="ECO:0000256" key="15">
    <source>
        <dbReference type="ARBA" id="ARBA00044106"/>
    </source>
</evidence>